<dbReference type="Gene3D" id="3.30.1330.60">
    <property type="entry name" value="OmpA-like domain"/>
    <property type="match status" value="1"/>
</dbReference>
<dbReference type="Proteomes" id="UP000220840">
    <property type="component" value="Unassembled WGS sequence"/>
</dbReference>
<accession>A0A2A7MCA9</accession>
<evidence type="ECO:0000313" key="11">
    <source>
        <dbReference type="Proteomes" id="UP000220840"/>
    </source>
</evidence>
<comment type="subcellular location">
    <subcellularLocation>
        <location evidence="1">Cell membrane</location>
        <topology evidence="1">Single-pass membrane protein</topology>
    </subcellularLocation>
</comment>
<keyword evidence="5" id="KW-1133">Transmembrane helix</keyword>
<evidence type="ECO:0000256" key="4">
    <source>
        <dbReference type="ARBA" id="ARBA00022692"/>
    </source>
</evidence>
<dbReference type="AlphaFoldDB" id="A0A2A7MCA9"/>
<dbReference type="PANTHER" id="PTHR30329:SF21">
    <property type="entry name" value="LIPOPROTEIN YIAD-RELATED"/>
    <property type="match status" value="1"/>
</dbReference>
<name>A0A2A7MCA9_9CLOT</name>
<evidence type="ECO:0000256" key="3">
    <source>
        <dbReference type="ARBA" id="ARBA00022475"/>
    </source>
</evidence>
<dbReference type="InterPro" id="IPR050330">
    <property type="entry name" value="Bact_OuterMem_StrucFunc"/>
</dbReference>
<proteinExistence type="inferred from homology"/>
<dbReference type="GO" id="GO:0005886">
    <property type="term" value="C:plasma membrane"/>
    <property type="evidence" value="ECO:0007669"/>
    <property type="project" value="UniProtKB-SubCell"/>
</dbReference>
<keyword evidence="4" id="KW-0812">Transmembrane</keyword>
<dbReference type="GeneID" id="68875938"/>
<dbReference type="OrthoDB" id="9815217at2"/>
<evidence type="ECO:0000256" key="1">
    <source>
        <dbReference type="ARBA" id="ARBA00004162"/>
    </source>
</evidence>
<dbReference type="Proteomes" id="UP001189143">
    <property type="component" value="Unassembled WGS sequence"/>
</dbReference>
<evidence type="ECO:0000256" key="5">
    <source>
        <dbReference type="ARBA" id="ARBA00022989"/>
    </source>
</evidence>
<evidence type="ECO:0000256" key="6">
    <source>
        <dbReference type="ARBA" id="ARBA00023136"/>
    </source>
</evidence>
<feature type="domain" description="OmpA-like" evidence="8">
    <location>
        <begin position="121"/>
        <end position="241"/>
    </location>
</feature>
<organism evidence="10 11">
    <name type="scientific">Clostridium neonatale</name>
    <dbReference type="NCBI Taxonomy" id="137838"/>
    <lineage>
        <taxon>Bacteria</taxon>
        <taxon>Bacillati</taxon>
        <taxon>Bacillota</taxon>
        <taxon>Clostridia</taxon>
        <taxon>Eubacteriales</taxon>
        <taxon>Clostridiaceae</taxon>
        <taxon>Clostridium</taxon>
    </lineage>
</organism>
<gene>
    <name evidence="9" type="ORF">CNEO2_340052</name>
    <name evidence="10" type="ORF">CQ394_18275</name>
</gene>
<reference evidence="10 11" key="1">
    <citation type="submission" date="2017-10" db="EMBL/GenBank/DDBJ databases">
        <title>Effective Description of Clostridium neonatale sp. nov. linked to necrotizing enterocolitis in neonates and a clarification of species assignable to the genus Clostridium (Prazmowski 1880) emend. Lawson and Rainey 2016.</title>
        <authorList>
            <person name="Bernard K."/>
            <person name="Burdz T."/>
            <person name="Wiebe D."/>
            <person name="Balcewich B."/>
            <person name="Alfa M."/>
            <person name="Bernier A.-M."/>
        </authorList>
    </citation>
    <scope>NUCLEOTIDE SEQUENCE [LARGE SCALE GENOMIC DNA]</scope>
    <source>
        <strain evidence="10 11">LCDC99A005</strain>
    </source>
</reference>
<dbReference type="RefSeq" id="WP_058293794.1">
    <property type="nucleotide sequence ID" value="NZ_CAKJVD010000014.1"/>
</dbReference>
<reference evidence="9" key="2">
    <citation type="submission" date="2022-10" db="EMBL/GenBank/DDBJ databases">
        <authorList>
            <person name="Aires J."/>
            <person name="Mesa V."/>
        </authorList>
    </citation>
    <scope>NUCLEOTIDE SEQUENCE</scope>
    <source>
        <strain evidence="9">Clostridium neonatale JD116</strain>
    </source>
</reference>
<dbReference type="Pfam" id="PF13677">
    <property type="entry name" value="MotB_plug"/>
    <property type="match status" value="1"/>
</dbReference>
<evidence type="ECO:0000259" key="8">
    <source>
        <dbReference type="PROSITE" id="PS51123"/>
    </source>
</evidence>
<dbReference type="PROSITE" id="PS51123">
    <property type="entry name" value="OMPA_2"/>
    <property type="match status" value="1"/>
</dbReference>
<dbReference type="InterPro" id="IPR006665">
    <property type="entry name" value="OmpA-like"/>
</dbReference>
<dbReference type="EMBL" id="PDCJ01000004">
    <property type="protein sequence ID" value="PEG29315.1"/>
    <property type="molecule type" value="Genomic_DNA"/>
</dbReference>
<evidence type="ECO:0000256" key="2">
    <source>
        <dbReference type="ARBA" id="ARBA00008914"/>
    </source>
</evidence>
<dbReference type="InterPro" id="IPR025713">
    <property type="entry name" value="MotB-like_N_dom"/>
</dbReference>
<evidence type="ECO:0000313" key="10">
    <source>
        <dbReference type="EMBL" id="PEG29315.1"/>
    </source>
</evidence>
<dbReference type="CDD" id="cd07185">
    <property type="entry name" value="OmpA_C-like"/>
    <property type="match status" value="1"/>
</dbReference>
<protein>
    <submittedName>
        <fullName evidence="10">Chemotaxis protein MotB</fullName>
    </submittedName>
</protein>
<keyword evidence="11" id="KW-1185">Reference proteome</keyword>
<dbReference type="Pfam" id="PF00691">
    <property type="entry name" value="OmpA"/>
    <property type="match status" value="1"/>
</dbReference>
<dbReference type="InterPro" id="IPR036737">
    <property type="entry name" value="OmpA-like_sf"/>
</dbReference>
<dbReference type="STRING" id="137838.GCA_001458595_00863"/>
<dbReference type="EMBL" id="CAMTCP010000231">
    <property type="protein sequence ID" value="CAI3606118.1"/>
    <property type="molecule type" value="Genomic_DNA"/>
</dbReference>
<evidence type="ECO:0000313" key="9">
    <source>
        <dbReference type="EMBL" id="CAI3606118.1"/>
    </source>
</evidence>
<comment type="caution">
    <text evidence="10">The sequence shown here is derived from an EMBL/GenBank/DDBJ whole genome shotgun (WGS) entry which is preliminary data.</text>
</comment>
<dbReference type="SUPFAM" id="SSF103088">
    <property type="entry name" value="OmpA-like"/>
    <property type="match status" value="1"/>
</dbReference>
<sequence length="250" mass="27979">MRKKKKNHEEHMDETWLLPYSDMLTLLLALFITMFAMGQIDKEKFNNVAKQFNVIFSGGSGISDGDGNSIVSIGGPDGSDTTGMSDSQIEDTKMTEIKKNLEEEIEQEGYGDRIKIDLNGEGLEIAIQDVALFDSGDAEVLSDVSPILLKISNMLKELDNQIRVVGYTDNVPISNNKFRSNWDLSAARAINVMDFMVSYGGIKEENVSIQAYGQYKPKTSNDTEEGKAKNRRVEIYVVRNFPVDEEEEAK</sequence>
<evidence type="ECO:0000256" key="7">
    <source>
        <dbReference type="PROSITE-ProRule" id="PRU00473"/>
    </source>
</evidence>
<keyword evidence="3" id="KW-1003">Cell membrane</keyword>
<keyword evidence="6 7" id="KW-0472">Membrane</keyword>
<dbReference type="PANTHER" id="PTHR30329">
    <property type="entry name" value="STATOR ELEMENT OF FLAGELLAR MOTOR COMPLEX"/>
    <property type="match status" value="1"/>
</dbReference>
<comment type="similarity">
    <text evidence="2">Belongs to the MotB family.</text>
</comment>